<reference evidence="5 6" key="1">
    <citation type="submission" date="2021-06" db="EMBL/GenBank/DDBJ databases">
        <title>Halomicroarcula sp. a new haloarchaeum isolated from saline soil.</title>
        <authorList>
            <person name="Duran-Viseras A."/>
            <person name="Sanchez-Porro C."/>
            <person name="Ventosa A."/>
        </authorList>
    </citation>
    <scope>NUCLEOTIDE SEQUENCE [LARGE SCALE GENOMIC DNA]</scope>
    <source>
        <strain evidence="5 6">F13</strain>
    </source>
</reference>
<gene>
    <name evidence="5" type="ORF">EGH21_04565</name>
</gene>
<evidence type="ECO:0000256" key="3">
    <source>
        <dbReference type="ARBA" id="ARBA00022695"/>
    </source>
</evidence>
<dbReference type="InterPro" id="IPR043502">
    <property type="entry name" value="DNA/RNA_pol_sf"/>
</dbReference>
<dbReference type="Gene3D" id="1.10.132.60">
    <property type="entry name" value="DNA polymerase family B, C-terminal domain"/>
    <property type="match status" value="1"/>
</dbReference>
<keyword evidence="3" id="KW-0548">Nucleotidyltransferase</keyword>
<evidence type="ECO:0000256" key="4">
    <source>
        <dbReference type="ARBA" id="ARBA00022932"/>
    </source>
</evidence>
<dbReference type="EMBL" id="RKLR01000001">
    <property type="protein sequence ID" value="MBX0322305.1"/>
    <property type="molecule type" value="Genomic_DNA"/>
</dbReference>
<organism evidence="5 6">
    <name type="scientific">Haloarcula rubra</name>
    <dbReference type="NCBI Taxonomy" id="2487747"/>
    <lineage>
        <taxon>Archaea</taxon>
        <taxon>Methanobacteriati</taxon>
        <taxon>Methanobacteriota</taxon>
        <taxon>Stenosarchaea group</taxon>
        <taxon>Halobacteria</taxon>
        <taxon>Halobacteriales</taxon>
        <taxon>Haloarculaceae</taxon>
        <taxon>Haloarcula</taxon>
    </lineage>
</organism>
<sequence length="107" mass="12565">MIRTRVSKPLSGYDRRSRTVAALERYRDHGIERHPGQDVRYVVVDDDTRSRDRVRLDFEAPDGYDADCYRTRLVRAAAEVVSPLGWDRERVRRHLRDTTETTLSAFD</sequence>
<proteinExistence type="predicted"/>
<name>A0AAW4PP02_9EURY</name>
<protein>
    <recommendedName>
        <fullName evidence="1">DNA-directed DNA polymerase</fullName>
        <ecNumber evidence="1">2.7.7.7</ecNumber>
    </recommendedName>
</protein>
<dbReference type="EC" id="2.7.7.7" evidence="1"/>
<evidence type="ECO:0000313" key="6">
    <source>
        <dbReference type="Proteomes" id="UP001430377"/>
    </source>
</evidence>
<dbReference type="AlphaFoldDB" id="A0AAW4PP02"/>
<keyword evidence="4" id="KW-0239">DNA-directed DNA polymerase</keyword>
<dbReference type="GO" id="GO:0003887">
    <property type="term" value="F:DNA-directed DNA polymerase activity"/>
    <property type="evidence" value="ECO:0007669"/>
    <property type="project" value="UniProtKB-KW"/>
</dbReference>
<evidence type="ECO:0000256" key="2">
    <source>
        <dbReference type="ARBA" id="ARBA00022679"/>
    </source>
</evidence>
<dbReference type="SUPFAM" id="SSF56672">
    <property type="entry name" value="DNA/RNA polymerases"/>
    <property type="match status" value="1"/>
</dbReference>
<dbReference type="InterPro" id="IPR042087">
    <property type="entry name" value="DNA_pol_B_thumb"/>
</dbReference>
<keyword evidence="2" id="KW-0808">Transferase</keyword>
<dbReference type="RefSeq" id="WP_220617268.1">
    <property type="nucleotide sequence ID" value="NZ_RKLR01000001.1"/>
</dbReference>
<evidence type="ECO:0000256" key="1">
    <source>
        <dbReference type="ARBA" id="ARBA00012417"/>
    </source>
</evidence>
<keyword evidence="6" id="KW-1185">Reference proteome</keyword>
<evidence type="ECO:0000313" key="5">
    <source>
        <dbReference type="EMBL" id="MBX0322305.1"/>
    </source>
</evidence>
<comment type="caution">
    <text evidence="5">The sequence shown here is derived from an EMBL/GenBank/DDBJ whole genome shotgun (WGS) entry which is preliminary data.</text>
</comment>
<accession>A0AAW4PP02</accession>
<dbReference type="Proteomes" id="UP001430377">
    <property type="component" value="Unassembled WGS sequence"/>
</dbReference>